<reference evidence="1 2" key="2">
    <citation type="journal article" date="2012" name="Open Biol.">
        <title>Characteristics of nucleosomes and linker DNA regions on the genome of the basidiomycete Mixia osmundae revealed by mono- and dinucleosome mapping.</title>
        <authorList>
            <person name="Nishida H."/>
            <person name="Kondo S."/>
            <person name="Matsumoto T."/>
            <person name="Suzuki Y."/>
            <person name="Yoshikawa H."/>
            <person name="Taylor T.D."/>
            <person name="Sugiyama J."/>
        </authorList>
    </citation>
    <scope>NUCLEOTIDE SEQUENCE [LARGE SCALE GENOMIC DNA]</scope>
    <source>
        <strain evidence="2">CBS 9802 / IAM 14324 / JCM 22182 / KY 12970</strain>
    </source>
</reference>
<keyword evidence="2" id="KW-1185">Reference proteome</keyword>
<dbReference type="OrthoDB" id="421671at2759"/>
<dbReference type="SUPFAM" id="SSF56281">
    <property type="entry name" value="Metallo-hydrolase/oxidoreductase"/>
    <property type="match status" value="1"/>
</dbReference>
<dbReference type="PANTHER" id="PTHR33835:SF1">
    <property type="entry name" value="METALLO-BETA-LACTAMASE DOMAIN-CONTAINING PROTEIN"/>
    <property type="match status" value="1"/>
</dbReference>
<evidence type="ECO:0008006" key="3">
    <source>
        <dbReference type="Google" id="ProtNLM"/>
    </source>
</evidence>
<evidence type="ECO:0000313" key="2">
    <source>
        <dbReference type="Proteomes" id="UP000009131"/>
    </source>
</evidence>
<comment type="caution">
    <text evidence="1">The sequence shown here is derived from an EMBL/GenBank/DDBJ whole genome shotgun (WGS) entry which is preliminary data.</text>
</comment>
<evidence type="ECO:0000313" key="1">
    <source>
        <dbReference type="EMBL" id="GAA94754.1"/>
    </source>
</evidence>
<dbReference type="EMBL" id="BABT02000046">
    <property type="protein sequence ID" value="GAA94754.1"/>
    <property type="molecule type" value="Genomic_DNA"/>
</dbReference>
<accession>G7DVZ4</accession>
<dbReference type="PANTHER" id="PTHR33835">
    <property type="entry name" value="YALI0C07656P"/>
    <property type="match status" value="1"/>
</dbReference>
<dbReference type="Proteomes" id="UP000009131">
    <property type="component" value="Unassembled WGS sequence"/>
</dbReference>
<dbReference type="RefSeq" id="XP_014568140.1">
    <property type="nucleotide sequence ID" value="XM_014712654.1"/>
</dbReference>
<dbReference type="InterPro" id="IPR025638">
    <property type="entry name" value="DUF4336"/>
</dbReference>
<dbReference type="eggNOG" id="ENOG502S1EZ">
    <property type="taxonomic scope" value="Eukaryota"/>
</dbReference>
<protein>
    <recommendedName>
        <fullName evidence="3">Metallo-beta-lactamase domain-containing protein</fullName>
    </recommendedName>
</protein>
<reference evidence="1 2" key="1">
    <citation type="journal article" date="2011" name="J. Gen. Appl. Microbiol.">
        <title>Draft genome sequencing of the enigmatic basidiomycete Mixia osmundae.</title>
        <authorList>
            <person name="Nishida H."/>
            <person name="Nagatsuka Y."/>
            <person name="Sugiyama J."/>
        </authorList>
    </citation>
    <scope>NUCLEOTIDE SEQUENCE [LARGE SCALE GENOMIC DNA]</scope>
    <source>
        <strain evidence="2">CBS 9802 / IAM 14324 / JCM 22182 / KY 12970</strain>
    </source>
</reference>
<sequence length="252" mass="27685">MATSDWVIRSVAPGVTIFSKPFARGGFVPIGGRSTAIKLASGNVFLFASTPYNEESRQAIEDMATSSDSKQTGTVKWVLAPDSVHTMFTKQWQEAYPDAKIYGCEDSAKNKEIKWTKIFTKENPNPFAEDEELSKEIKSEYFSGFVNQDIAVLHMPSKTLVVADLLMNLPATEQYSKSNKSAWGFTGYMNPFSGLHKTFVSGPGAKDKDSMAASAKVVNAWDFTRIIPCHGDVLEGNGRAAWSSAYSKLLKP</sequence>
<dbReference type="InterPro" id="IPR036866">
    <property type="entry name" value="RibonucZ/Hydroxyglut_hydro"/>
</dbReference>
<organism evidence="1 2">
    <name type="scientific">Mixia osmundae (strain CBS 9802 / IAM 14324 / JCM 22182 / KY 12970)</name>
    <dbReference type="NCBI Taxonomy" id="764103"/>
    <lineage>
        <taxon>Eukaryota</taxon>
        <taxon>Fungi</taxon>
        <taxon>Dikarya</taxon>
        <taxon>Basidiomycota</taxon>
        <taxon>Pucciniomycotina</taxon>
        <taxon>Mixiomycetes</taxon>
        <taxon>Mixiales</taxon>
        <taxon>Mixiaceae</taxon>
        <taxon>Mixia</taxon>
    </lineage>
</organism>
<dbReference type="HOGENOM" id="CLU_056292_1_0_1"/>
<name>G7DVZ4_MIXOS</name>
<dbReference type="AlphaFoldDB" id="G7DVZ4"/>
<proteinExistence type="predicted"/>
<gene>
    <name evidence="1" type="primary">Mo01408</name>
    <name evidence="1" type="ORF">E5Q_01408</name>
</gene>
<dbReference type="OMA" id="IFRDVMA"/>
<dbReference type="InParanoid" id="G7DVZ4"/>